<dbReference type="PANTHER" id="PTHR28008">
    <property type="entry name" value="DOMAIN PROTEIN, PUTATIVE (AFU_ORTHOLOGUE AFUA_3G10980)-RELATED"/>
    <property type="match status" value="1"/>
</dbReference>
<keyword evidence="2" id="KW-0472">Membrane</keyword>
<feature type="transmembrane region" description="Helical" evidence="2">
    <location>
        <begin position="34"/>
        <end position="50"/>
    </location>
</feature>
<dbReference type="OrthoDB" id="63581at2759"/>
<dbReference type="AlphaFoldDB" id="A0A061ALI2"/>
<keyword evidence="2" id="KW-1133">Transmembrane helix</keyword>
<feature type="transmembrane region" description="Helical" evidence="2">
    <location>
        <begin position="89"/>
        <end position="108"/>
    </location>
</feature>
<name>A0A061ALI2_CYBFA</name>
<dbReference type="PANTHER" id="PTHR28008:SF1">
    <property type="entry name" value="DOMAIN PROTEIN, PUTATIVE (AFU_ORTHOLOGUE AFUA_3G10980)-RELATED"/>
    <property type="match status" value="1"/>
</dbReference>
<feature type="compositionally biased region" description="Polar residues" evidence="1">
    <location>
        <begin position="146"/>
        <end position="167"/>
    </location>
</feature>
<evidence type="ECO:0000313" key="4">
    <source>
        <dbReference type="EMBL" id="CDR37968.1"/>
    </source>
</evidence>
<dbReference type="PhylomeDB" id="A0A061ALI2"/>
<reference evidence="4" key="1">
    <citation type="journal article" date="2014" name="Genome Announc.">
        <title>Genome sequence of the yeast Cyberlindnera fabianii (Hansenula fabianii).</title>
        <authorList>
            <person name="Freel K.C."/>
            <person name="Sarilar V."/>
            <person name="Neuveglise C."/>
            <person name="Devillers H."/>
            <person name="Friedrich A."/>
            <person name="Schacherer J."/>
        </authorList>
    </citation>
    <scope>NUCLEOTIDE SEQUENCE</scope>
    <source>
        <strain evidence="4">YJS4271</strain>
    </source>
</reference>
<feature type="domain" description="VanZ-like" evidence="3">
    <location>
        <begin position="30"/>
        <end position="107"/>
    </location>
</feature>
<accession>A0A061ALI2</accession>
<sequence>MRVRKSALLLFALGIALAAYLGFANISFRNDKLLHFSVFFLLTALFYWLFDTQSTRAIRNMTFVCCTLAGGIGSEFIQALLPYRSFDVMDIIANIVGSLLALLLSMVYHKRIVEMRRRERYEELRNSIPPEADDVNFDMDVENQYTDFSGGTTPSDRSNLSRYTSTDDIPLRNIAPEPVNAPNIDDELGVD</sequence>
<evidence type="ECO:0000259" key="3">
    <source>
        <dbReference type="Pfam" id="PF04892"/>
    </source>
</evidence>
<dbReference type="Pfam" id="PF04892">
    <property type="entry name" value="VanZ"/>
    <property type="match status" value="1"/>
</dbReference>
<evidence type="ECO:0000256" key="2">
    <source>
        <dbReference type="SAM" id="Phobius"/>
    </source>
</evidence>
<feature type="transmembrane region" description="Helical" evidence="2">
    <location>
        <begin position="62"/>
        <end position="83"/>
    </location>
</feature>
<dbReference type="EMBL" id="LK052886">
    <property type="protein sequence ID" value="CDR37968.1"/>
    <property type="molecule type" value="Genomic_DNA"/>
</dbReference>
<keyword evidence="2" id="KW-0812">Transmembrane</keyword>
<proteinExistence type="predicted"/>
<dbReference type="InterPro" id="IPR006976">
    <property type="entry name" value="VanZ-like"/>
</dbReference>
<organism evidence="4">
    <name type="scientific">Cyberlindnera fabianii</name>
    <name type="common">Yeast</name>
    <name type="synonym">Hansenula fabianii</name>
    <dbReference type="NCBI Taxonomy" id="36022"/>
    <lineage>
        <taxon>Eukaryota</taxon>
        <taxon>Fungi</taxon>
        <taxon>Dikarya</taxon>
        <taxon>Ascomycota</taxon>
        <taxon>Saccharomycotina</taxon>
        <taxon>Saccharomycetes</taxon>
        <taxon>Phaffomycetales</taxon>
        <taxon>Phaffomycetaceae</taxon>
        <taxon>Cyberlindnera</taxon>
    </lineage>
</organism>
<dbReference type="NCBIfam" id="NF037970">
    <property type="entry name" value="vanZ_1"/>
    <property type="match status" value="1"/>
</dbReference>
<feature type="region of interest" description="Disordered" evidence="1">
    <location>
        <begin position="146"/>
        <end position="191"/>
    </location>
</feature>
<gene>
    <name evidence="4" type="ORF">CYFA0S_01e19680g</name>
</gene>
<protein>
    <submittedName>
        <fullName evidence="4">CYFA0S01e19680g1_1</fullName>
    </submittedName>
</protein>
<evidence type="ECO:0000256" key="1">
    <source>
        <dbReference type="SAM" id="MobiDB-lite"/>
    </source>
</evidence>